<dbReference type="Pfam" id="PF01244">
    <property type="entry name" value="Peptidase_M19"/>
    <property type="match status" value="1"/>
</dbReference>
<accession>A0ABU5ISG2</accession>
<protein>
    <submittedName>
        <fullName evidence="1">Membrane dipeptidase</fullName>
        <ecNumber evidence="1">3.4.13.-</ecNumber>
    </submittedName>
</protein>
<dbReference type="RefSeq" id="WP_322468906.1">
    <property type="nucleotide sequence ID" value="NZ_JAXOJX010000253.1"/>
</dbReference>
<dbReference type="EC" id="3.4.13.-" evidence="1"/>
<keyword evidence="1" id="KW-0378">Hydrolase</keyword>
<name>A0ABU5ISG2_9BURK</name>
<reference evidence="1 2" key="1">
    <citation type="submission" date="2023-11" db="EMBL/GenBank/DDBJ databases">
        <title>Draft genome of Azohydromonas lata strain H1 (DSM1123), a polyhydroxyalkanoate producer.</title>
        <authorList>
            <person name="Traversa D."/>
            <person name="D'Addabbo P."/>
            <person name="Pazzani C."/>
            <person name="Manzari C."/>
            <person name="Chiara M."/>
            <person name="Scrascia M."/>
        </authorList>
    </citation>
    <scope>NUCLEOTIDE SEQUENCE [LARGE SCALE GENOMIC DNA]</scope>
    <source>
        <strain evidence="1 2">H1</strain>
    </source>
</reference>
<dbReference type="Gene3D" id="3.20.20.140">
    <property type="entry name" value="Metal-dependent hydrolases"/>
    <property type="match status" value="1"/>
</dbReference>
<sequence>VGTDHTQGYGHEFFHYLTHDKGRHRQLTKFGTIKNPEGIRTIGEMPNLTAAMKRAGWSDRRVEKVIGANWLRVFKDVWGA</sequence>
<dbReference type="GO" id="GO:0016805">
    <property type="term" value="F:dipeptidase activity"/>
    <property type="evidence" value="ECO:0007669"/>
    <property type="project" value="UniProtKB-KW"/>
</dbReference>
<keyword evidence="1" id="KW-0224">Dipeptidase</keyword>
<organism evidence="1 2">
    <name type="scientific">Azohydromonas lata</name>
    <dbReference type="NCBI Taxonomy" id="45677"/>
    <lineage>
        <taxon>Bacteria</taxon>
        <taxon>Pseudomonadati</taxon>
        <taxon>Pseudomonadota</taxon>
        <taxon>Betaproteobacteria</taxon>
        <taxon>Burkholderiales</taxon>
        <taxon>Sphaerotilaceae</taxon>
        <taxon>Azohydromonas</taxon>
    </lineage>
</organism>
<proteinExistence type="predicted"/>
<keyword evidence="2" id="KW-1185">Reference proteome</keyword>
<dbReference type="EMBL" id="JAXOJX010000253">
    <property type="protein sequence ID" value="MDZ5461847.1"/>
    <property type="molecule type" value="Genomic_DNA"/>
</dbReference>
<gene>
    <name evidence="1" type="ORF">SM757_35285</name>
</gene>
<dbReference type="SUPFAM" id="SSF51556">
    <property type="entry name" value="Metallo-dependent hydrolases"/>
    <property type="match status" value="1"/>
</dbReference>
<dbReference type="Proteomes" id="UP001293718">
    <property type="component" value="Unassembled WGS sequence"/>
</dbReference>
<dbReference type="InterPro" id="IPR008257">
    <property type="entry name" value="Pept_M19"/>
</dbReference>
<comment type="caution">
    <text evidence="1">The sequence shown here is derived from an EMBL/GenBank/DDBJ whole genome shotgun (WGS) entry which is preliminary data.</text>
</comment>
<feature type="non-terminal residue" evidence="1">
    <location>
        <position position="1"/>
    </location>
</feature>
<evidence type="ECO:0000313" key="2">
    <source>
        <dbReference type="Proteomes" id="UP001293718"/>
    </source>
</evidence>
<dbReference type="InterPro" id="IPR032466">
    <property type="entry name" value="Metal_Hydrolase"/>
</dbReference>
<keyword evidence="1" id="KW-0645">Protease</keyword>
<evidence type="ECO:0000313" key="1">
    <source>
        <dbReference type="EMBL" id="MDZ5461847.1"/>
    </source>
</evidence>